<evidence type="ECO:0000313" key="3">
    <source>
        <dbReference type="EMBL" id="KAH0449732.1"/>
    </source>
</evidence>
<proteinExistence type="predicted"/>
<feature type="coiled-coil region" evidence="1">
    <location>
        <begin position="6"/>
        <end position="41"/>
    </location>
</feature>
<dbReference type="EMBL" id="JAGFBR010000018">
    <property type="protein sequence ID" value="KAH0449732.1"/>
    <property type="molecule type" value="Genomic_DNA"/>
</dbReference>
<name>A0AAV7G2R0_DENCH</name>
<accession>A0AAV7G2R0</accession>
<comment type="caution">
    <text evidence="3">The sequence shown here is derived from an EMBL/GenBank/DDBJ whole genome shotgun (WGS) entry which is preliminary data.</text>
</comment>
<evidence type="ECO:0000313" key="4">
    <source>
        <dbReference type="Proteomes" id="UP000775213"/>
    </source>
</evidence>
<evidence type="ECO:0000256" key="1">
    <source>
        <dbReference type="SAM" id="Coils"/>
    </source>
</evidence>
<feature type="region of interest" description="Disordered" evidence="2">
    <location>
        <begin position="147"/>
        <end position="230"/>
    </location>
</feature>
<organism evidence="3 4">
    <name type="scientific">Dendrobium chrysotoxum</name>
    <name type="common">Orchid</name>
    <dbReference type="NCBI Taxonomy" id="161865"/>
    <lineage>
        <taxon>Eukaryota</taxon>
        <taxon>Viridiplantae</taxon>
        <taxon>Streptophyta</taxon>
        <taxon>Embryophyta</taxon>
        <taxon>Tracheophyta</taxon>
        <taxon>Spermatophyta</taxon>
        <taxon>Magnoliopsida</taxon>
        <taxon>Liliopsida</taxon>
        <taxon>Asparagales</taxon>
        <taxon>Orchidaceae</taxon>
        <taxon>Epidendroideae</taxon>
        <taxon>Malaxideae</taxon>
        <taxon>Dendrobiinae</taxon>
        <taxon>Dendrobium</taxon>
    </lineage>
</organism>
<feature type="compositionally biased region" description="Basic and acidic residues" evidence="2">
    <location>
        <begin position="80"/>
        <end position="106"/>
    </location>
</feature>
<dbReference type="AlphaFoldDB" id="A0AAV7G2R0"/>
<protein>
    <submittedName>
        <fullName evidence="3">Uncharacterized protein</fullName>
    </submittedName>
</protein>
<reference evidence="3 4" key="1">
    <citation type="journal article" date="2021" name="Hortic Res">
        <title>Chromosome-scale assembly of the Dendrobium chrysotoxum genome enhances the understanding of orchid evolution.</title>
        <authorList>
            <person name="Zhang Y."/>
            <person name="Zhang G.Q."/>
            <person name="Zhang D."/>
            <person name="Liu X.D."/>
            <person name="Xu X.Y."/>
            <person name="Sun W.H."/>
            <person name="Yu X."/>
            <person name="Zhu X."/>
            <person name="Wang Z.W."/>
            <person name="Zhao X."/>
            <person name="Zhong W.Y."/>
            <person name="Chen H."/>
            <person name="Yin W.L."/>
            <person name="Huang T."/>
            <person name="Niu S.C."/>
            <person name="Liu Z.J."/>
        </authorList>
    </citation>
    <scope>NUCLEOTIDE SEQUENCE [LARGE SCALE GENOMIC DNA]</scope>
    <source>
        <strain evidence="3">Lindl</strain>
    </source>
</reference>
<gene>
    <name evidence="3" type="ORF">IEQ34_020424</name>
</gene>
<feature type="region of interest" description="Disordered" evidence="2">
    <location>
        <begin position="50"/>
        <end position="134"/>
    </location>
</feature>
<dbReference type="Proteomes" id="UP000775213">
    <property type="component" value="Unassembled WGS sequence"/>
</dbReference>
<feature type="compositionally biased region" description="Basic and acidic residues" evidence="2">
    <location>
        <begin position="211"/>
        <end position="230"/>
    </location>
</feature>
<evidence type="ECO:0000256" key="2">
    <source>
        <dbReference type="SAM" id="MobiDB-lite"/>
    </source>
</evidence>
<sequence length="230" mass="26063">MAAKKVDALEERIEGEINQIKETVEERMSSMEGQVADLRDMMKKMLEFQTQTAASEAKGPEAKNTKSEIRKEEEEVEIVEGGRGRPHLEPFQREERGGKYGERQDTEGFVIPSLTVGDSGLGNWDEPILKDLKPPAKGVKEEEKIYLGPHGAPPAQAKQQDLNAAGRKQRFKQKLKEADHKYSGTGRENKVETIRELVGGKVRSKTMPKNSSREWLDPHCHESHFERYSH</sequence>
<keyword evidence="4" id="KW-1185">Reference proteome</keyword>
<dbReference type="PANTHER" id="PTHR36075:SF1">
    <property type="entry name" value="OS03G0595200 PROTEIN"/>
    <property type="match status" value="1"/>
</dbReference>
<feature type="compositionally biased region" description="Basic and acidic residues" evidence="2">
    <location>
        <begin position="174"/>
        <end position="195"/>
    </location>
</feature>
<dbReference type="PANTHER" id="PTHR36075">
    <property type="entry name" value="BNAA10G09820D PROTEIN"/>
    <property type="match status" value="1"/>
</dbReference>
<keyword evidence="1" id="KW-0175">Coiled coil</keyword>
<feature type="compositionally biased region" description="Basic and acidic residues" evidence="2">
    <location>
        <begin position="58"/>
        <end position="73"/>
    </location>
</feature>